<dbReference type="GO" id="GO:0005886">
    <property type="term" value="C:plasma membrane"/>
    <property type="evidence" value="ECO:0007669"/>
    <property type="project" value="TreeGrafter"/>
</dbReference>
<protein>
    <submittedName>
        <fullName evidence="3">Exported protein, conserved</fullName>
    </submittedName>
</protein>
<dbReference type="EMBL" id="BX640434">
    <property type="protein sequence ID" value="CAE38989.1"/>
    <property type="molecule type" value="Genomic_DNA"/>
</dbReference>
<dbReference type="InterPro" id="IPR052894">
    <property type="entry name" value="AsmA-related"/>
</dbReference>
<evidence type="ECO:0000313" key="3">
    <source>
        <dbReference type="EMBL" id="CAE38989.1"/>
    </source>
</evidence>
<name>Q7W4F7_BORPA</name>
<dbReference type="HOGENOM" id="CLU_017234_1_1_4"/>
<dbReference type="KEGG" id="bpa:BPP3706"/>
<evidence type="ECO:0000313" key="4">
    <source>
        <dbReference type="Proteomes" id="UP000001421"/>
    </source>
</evidence>
<feature type="compositionally biased region" description="Basic and acidic residues" evidence="1">
    <location>
        <begin position="216"/>
        <end position="249"/>
    </location>
</feature>
<evidence type="ECO:0000259" key="2">
    <source>
        <dbReference type="Pfam" id="PF05170"/>
    </source>
</evidence>
<organism evidence="3 4">
    <name type="scientific">Bordetella parapertussis (strain 12822 / ATCC BAA-587 / NCTC 13253)</name>
    <dbReference type="NCBI Taxonomy" id="257311"/>
    <lineage>
        <taxon>Bacteria</taxon>
        <taxon>Pseudomonadati</taxon>
        <taxon>Pseudomonadota</taxon>
        <taxon>Betaproteobacteria</taxon>
        <taxon>Burkholderiales</taxon>
        <taxon>Alcaligenaceae</taxon>
        <taxon>Bordetella</taxon>
    </lineage>
</organism>
<proteinExistence type="predicted"/>
<dbReference type="PANTHER" id="PTHR30441:SF9">
    <property type="entry name" value="ASMA FAMILY PROTEIN YHJG"/>
    <property type="match status" value="1"/>
</dbReference>
<accession>Q7W4F7</accession>
<dbReference type="AlphaFoldDB" id="Q7W4F7"/>
<dbReference type="RefSeq" id="WP_010929207.1">
    <property type="nucleotide sequence ID" value="NC_002928.3"/>
</dbReference>
<dbReference type="PANTHER" id="PTHR30441">
    <property type="entry name" value="DUF748 DOMAIN-CONTAINING PROTEIN"/>
    <property type="match status" value="1"/>
</dbReference>
<dbReference type="InterPro" id="IPR007844">
    <property type="entry name" value="AsmA"/>
</dbReference>
<feature type="domain" description="AsmA" evidence="2">
    <location>
        <begin position="1"/>
        <end position="624"/>
    </location>
</feature>
<feature type="region of interest" description="Disordered" evidence="1">
    <location>
        <begin position="213"/>
        <end position="256"/>
    </location>
</feature>
<gene>
    <name evidence="3" type="ordered locus">BPP3706</name>
</gene>
<evidence type="ECO:0000256" key="1">
    <source>
        <dbReference type="SAM" id="MobiDB-lite"/>
    </source>
</evidence>
<dbReference type="Pfam" id="PF05170">
    <property type="entry name" value="AsmA"/>
    <property type="match status" value="1"/>
</dbReference>
<sequence>MTRKKKIFLGVAGAVLVLLAAVLVVLATLDWNRLKPTINEQASAALGRPFAIQGDLSVQWAREPGQGGWRGWVPWPHFVVHDVAIVNTVWARDPNLLTLRRGEFRLAPLPLLRQRVVIRRIQLSGLRADLQRRADGVANWEFTMPDTGEPSPWKVDIDAIGFDQGAIRYADAIAQADLDVLADPLGKPVPFAELAGAPAAGGAADQAAGKAAGKADSGKADSGKADSGKADSGKADSGKADSGKADSGKAADAAAPAAPPDYAFGWQVNGRYKDLPLEGTGKVGGMLALRDARQPFPVQAEVAIGSTRIAVAGTLTDPMSLGALDLRLKLASASMANLYPLTGVTLPDTPPYSTDGRLVARLQDPQGARFEYRDFNGKVGASDLHGDITFALQQPRPRLSGKLSSRLLRMADLGPLIGVQSGGAKSVKAEGEKAVAQPADKVLPVQEFRTDRWRVMDADVELRGERIVHSDRLPISDLTAHVLLDDGVLTLAPLRFGMAGGSLDATLKLDGRQAPMSGNVRLAVRRLRLKQLFPNVQAMQKALGEVNGDVAISGQGNSVAALLGSASGETKLLVNDGVISRALMEIAGLNVGNYVVSKLFGDDEVKINCAAADMGMTRGVMTPRVFVIDTENAVVNITGSIDFRKELLNLDIDPDSKGFRLFSLRSPLYVKGSFKKPDAGVHVGPLAARGAGAVALGILLTPAAGLLALIAPSTSDDNHCATLLTEMRKPAQAPRR</sequence>
<dbReference type="GO" id="GO:0090313">
    <property type="term" value="P:regulation of protein targeting to membrane"/>
    <property type="evidence" value="ECO:0007669"/>
    <property type="project" value="TreeGrafter"/>
</dbReference>
<reference evidence="3 4" key="1">
    <citation type="journal article" date="2003" name="Nat. Genet.">
        <title>Comparative analysis of the genome sequences of Bordetella pertussis, Bordetella parapertussis and Bordetella bronchiseptica.</title>
        <authorList>
            <person name="Parkhill J."/>
            <person name="Sebaihia M."/>
            <person name="Preston A."/>
            <person name="Murphy L.D."/>
            <person name="Thomson N.R."/>
            <person name="Harris D.E."/>
            <person name="Holden M.T.G."/>
            <person name="Churcher C.M."/>
            <person name="Bentley S.D."/>
            <person name="Mungall K.L."/>
            <person name="Cerdeno-Tarraga A.-M."/>
            <person name="Temple L."/>
            <person name="James K.D."/>
            <person name="Harris B."/>
            <person name="Quail M.A."/>
            <person name="Achtman M."/>
            <person name="Atkin R."/>
            <person name="Baker S."/>
            <person name="Basham D."/>
            <person name="Bason N."/>
            <person name="Cherevach I."/>
            <person name="Chillingworth T."/>
            <person name="Collins M."/>
            <person name="Cronin A."/>
            <person name="Davis P."/>
            <person name="Doggett J."/>
            <person name="Feltwell T."/>
            <person name="Goble A."/>
            <person name="Hamlin N."/>
            <person name="Hauser H."/>
            <person name="Holroyd S."/>
            <person name="Jagels K."/>
            <person name="Leather S."/>
            <person name="Moule S."/>
            <person name="Norberczak H."/>
            <person name="O'Neil S."/>
            <person name="Ormond D."/>
            <person name="Price C."/>
            <person name="Rabbinowitsch E."/>
            <person name="Rutter S."/>
            <person name="Sanders M."/>
            <person name="Saunders D."/>
            <person name="Seeger K."/>
            <person name="Sharp S."/>
            <person name="Simmonds M."/>
            <person name="Skelton J."/>
            <person name="Squares R."/>
            <person name="Squares S."/>
            <person name="Stevens K."/>
            <person name="Unwin L."/>
            <person name="Whitehead S."/>
            <person name="Barrell B.G."/>
            <person name="Maskell D.J."/>
        </authorList>
    </citation>
    <scope>NUCLEOTIDE SEQUENCE [LARGE SCALE GENOMIC DNA]</scope>
    <source>
        <strain evidence="3 4">12822 / ATCC BAA-587 / NCTC 13253</strain>
    </source>
</reference>
<dbReference type="Proteomes" id="UP000001421">
    <property type="component" value="Chromosome"/>
</dbReference>
<dbReference type="GeneID" id="93205493"/>